<proteinExistence type="inferred from homology"/>
<dbReference type="InterPro" id="IPR002104">
    <property type="entry name" value="Integrase_catalytic"/>
</dbReference>
<sequence>MHMFLSVVQRVRDRKEHMYRKQLLTRYFAEWVNTYKRGAVTDITLSKYLMTLRHLENLAPRVALGDLNRMEYQRILNDFAKTHERQTVMDFHHQVKAAIMDAVDEGVLRRDPTRKAVVKGKQSREKRPKYLNQFELRTMLTALQLDDEHPNDYLLLLVAKTGLRFGEALGLTPSDIDFQTQQINVEKTWNYKDPKGGFAPTKNRSSHRKVRMDWSLCMHLKRLCDGCDPSKPLFVTEGKRIFNATVNDRLAAVCKQCNIPAITVHGLRHTHASLLLYAGVSVASVAKRLGHANMTTTQMTYLHIIKELEAKDTDRIMQFLSTL</sequence>
<dbReference type="Pfam" id="PF00589">
    <property type="entry name" value="Phage_integrase"/>
    <property type="match status" value="1"/>
</dbReference>
<dbReference type="SUPFAM" id="SSF56349">
    <property type="entry name" value="DNA breaking-rejoining enzymes"/>
    <property type="match status" value="1"/>
</dbReference>
<gene>
    <name evidence="5" type="ORF">CQR56_1094</name>
</gene>
<comment type="similarity">
    <text evidence="1">Belongs to the 'phage' integrase family.</text>
</comment>
<dbReference type="Gene3D" id="1.10.443.10">
    <property type="entry name" value="Intergrase catalytic core"/>
    <property type="match status" value="1"/>
</dbReference>
<dbReference type="GO" id="GO:0003677">
    <property type="term" value="F:DNA binding"/>
    <property type="evidence" value="ECO:0007669"/>
    <property type="project" value="UniProtKB-KW"/>
</dbReference>
<dbReference type="Gene3D" id="1.10.150.130">
    <property type="match status" value="1"/>
</dbReference>
<dbReference type="PROSITE" id="PS51898">
    <property type="entry name" value="TYR_RECOMBINASE"/>
    <property type="match status" value="1"/>
</dbReference>
<dbReference type="Proteomes" id="UP000233783">
    <property type="component" value="Unassembled WGS sequence"/>
</dbReference>
<protein>
    <submittedName>
        <fullName evidence="5">Integrase</fullName>
    </submittedName>
</protein>
<dbReference type="InterPro" id="IPR011010">
    <property type="entry name" value="DNA_brk_join_enz"/>
</dbReference>
<dbReference type="PANTHER" id="PTHR30349">
    <property type="entry name" value="PHAGE INTEGRASE-RELATED"/>
    <property type="match status" value="1"/>
</dbReference>
<dbReference type="GO" id="GO:0015074">
    <property type="term" value="P:DNA integration"/>
    <property type="evidence" value="ECO:0007669"/>
    <property type="project" value="InterPro"/>
</dbReference>
<dbReference type="InterPro" id="IPR050090">
    <property type="entry name" value="Tyrosine_recombinase_XerCD"/>
</dbReference>
<evidence type="ECO:0000313" key="5">
    <source>
        <dbReference type="EMBL" id="PKU95968.1"/>
    </source>
</evidence>
<evidence type="ECO:0000256" key="1">
    <source>
        <dbReference type="ARBA" id="ARBA00008857"/>
    </source>
</evidence>
<name>A0A2N3QUY6_9BIFI</name>
<evidence type="ECO:0000256" key="2">
    <source>
        <dbReference type="ARBA" id="ARBA00023125"/>
    </source>
</evidence>
<evidence type="ECO:0000259" key="4">
    <source>
        <dbReference type="PROSITE" id="PS51898"/>
    </source>
</evidence>
<dbReference type="EMBL" id="PCHB01000011">
    <property type="protein sequence ID" value="PKU95968.1"/>
    <property type="molecule type" value="Genomic_DNA"/>
</dbReference>
<feature type="domain" description="Tyr recombinase" evidence="4">
    <location>
        <begin position="126"/>
        <end position="314"/>
    </location>
</feature>
<organism evidence="5 6">
    <name type="scientific">Bifidobacterium pseudolongum subsp. globosum</name>
    <dbReference type="NCBI Taxonomy" id="1690"/>
    <lineage>
        <taxon>Bacteria</taxon>
        <taxon>Bacillati</taxon>
        <taxon>Actinomycetota</taxon>
        <taxon>Actinomycetes</taxon>
        <taxon>Bifidobacteriales</taxon>
        <taxon>Bifidobacteriaceae</taxon>
        <taxon>Bifidobacterium</taxon>
    </lineage>
</organism>
<dbReference type="InterPro" id="IPR010998">
    <property type="entry name" value="Integrase_recombinase_N"/>
</dbReference>
<comment type="caution">
    <text evidence="5">The sequence shown here is derived from an EMBL/GenBank/DDBJ whole genome shotgun (WGS) entry which is preliminary data.</text>
</comment>
<keyword evidence="3" id="KW-0233">DNA recombination</keyword>
<keyword evidence="2" id="KW-0238">DNA-binding</keyword>
<dbReference type="CDD" id="cd01189">
    <property type="entry name" value="INT_ICEBs1_C_like"/>
    <property type="match status" value="1"/>
</dbReference>
<reference evidence="5 6" key="1">
    <citation type="submission" date="2017-10" db="EMBL/GenBank/DDBJ databases">
        <title>Bifidobacterium genomics.</title>
        <authorList>
            <person name="Lugli G.A."/>
            <person name="Milani C."/>
            <person name="Mancabelli L."/>
        </authorList>
    </citation>
    <scope>NUCLEOTIDE SEQUENCE [LARGE SCALE GENOMIC DNA]</scope>
    <source>
        <strain evidence="5 6">1744B</strain>
    </source>
</reference>
<evidence type="ECO:0000256" key="3">
    <source>
        <dbReference type="ARBA" id="ARBA00023172"/>
    </source>
</evidence>
<dbReference type="PANTHER" id="PTHR30349:SF64">
    <property type="entry name" value="PROPHAGE INTEGRASE INTD-RELATED"/>
    <property type="match status" value="1"/>
</dbReference>
<dbReference type="InterPro" id="IPR013762">
    <property type="entry name" value="Integrase-like_cat_sf"/>
</dbReference>
<dbReference type="AlphaFoldDB" id="A0A2N3QUY6"/>
<evidence type="ECO:0000313" key="6">
    <source>
        <dbReference type="Proteomes" id="UP000233783"/>
    </source>
</evidence>
<dbReference type="GO" id="GO:0006310">
    <property type="term" value="P:DNA recombination"/>
    <property type="evidence" value="ECO:0007669"/>
    <property type="project" value="UniProtKB-KW"/>
</dbReference>
<accession>A0A2N3QUY6</accession>